<dbReference type="EMBL" id="CM035442">
    <property type="protein sequence ID" value="KAH7280436.1"/>
    <property type="molecule type" value="Genomic_DNA"/>
</dbReference>
<dbReference type="PANTHER" id="PTHR33116:SF78">
    <property type="entry name" value="OS12G0587133 PROTEIN"/>
    <property type="match status" value="1"/>
</dbReference>
<sequence>MECLLDTKWRCIHADTNVDEVGAIMSSTASTLKINMKKSVMVNISMQKFQSLEWEGLKIERGVIFRHLGYPLGIDVPIKDKVEWVLRRVKCKMERWFASQWPLHARIRIVQTFMQPYIMYYLYYLLLLDWRKNHLHIFDRVIKAFLWNKKHNRALVLSSWEYVCQPKNKGGLGFLNSHSHLMARRTAFIMHITSSHTPLWTSIFWIFMENEEVKFKETWKLDVWNKFFSHAPLQTTLHTINILPCHFKSTLSTLKWNRIPHLECKAHQI</sequence>
<comment type="caution">
    <text evidence="1">The sequence shown here is derived from an EMBL/GenBank/DDBJ whole genome shotgun (WGS) entry which is preliminary data.</text>
</comment>
<evidence type="ECO:0000313" key="2">
    <source>
        <dbReference type="Proteomes" id="UP000825935"/>
    </source>
</evidence>
<name>A0A8T2Q9U4_CERRI</name>
<dbReference type="Proteomes" id="UP000825935">
    <property type="component" value="Chromosome 37"/>
</dbReference>
<dbReference type="AlphaFoldDB" id="A0A8T2Q9U4"/>
<reference evidence="1" key="1">
    <citation type="submission" date="2021-08" db="EMBL/GenBank/DDBJ databases">
        <title>WGS assembly of Ceratopteris richardii.</title>
        <authorList>
            <person name="Marchant D.B."/>
            <person name="Chen G."/>
            <person name="Jenkins J."/>
            <person name="Shu S."/>
            <person name="Leebens-Mack J."/>
            <person name="Grimwood J."/>
            <person name="Schmutz J."/>
            <person name="Soltis P."/>
            <person name="Soltis D."/>
            <person name="Chen Z.-H."/>
        </authorList>
    </citation>
    <scope>NUCLEOTIDE SEQUENCE</scope>
    <source>
        <strain evidence="1">Whitten #5841</strain>
        <tissue evidence="1">Leaf</tissue>
    </source>
</reference>
<gene>
    <name evidence="1" type="ORF">KP509_37G067400</name>
</gene>
<proteinExistence type="predicted"/>
<evidence type="ECO:0000313" key="1">
    <source>
        <dbReference type="EMBL" id="KAH7280436.1"/>
    </source>
</evidence>
<keyword evidence="2" id="KW-1185">Reference proteome</keyword>
<dbReference type="PANTHER" id="PTHR33116">
    <property type="entry name" value="REVERSE TRANSCRIPTASE ZINC-BINDING DOMAIN-CONTAINING PROTEIN-RELATED-RELATED"/>
    <property type="match status" value="1"/>
</dbReference>
<protein>
    <submittedName>
        <fullName evidence="1">Uncharacterized protein</fullName>
    </submittedName>
</protein>
<accession>A0A8T2Q9U4</accession>
<organism evidence="1 2">
    <name type="scientific">Ceratopteris richardii</name>
    <name type="common">Triangle waterfern</name>
    <dbReference type="NCBI Taxonomy" id="49495"/>
    <lineage>
        <taxon>Eukaryota</taxon>
        <taxon>Viridiplantae</taxon>
        <taxon>Streptophyta</taxon>
        <taxon>Embryophyta</taxon>
        <taxon>Tracheophyta</taxon>
        <taxon>Polypodiopsida</taxon>
        <taxon>Polypodiidae</taxon>
        <taxon>Polypodiales</taxon>
        <taxon>Pteridineae</taxon>
        <taxon>Pteridaceae</taxon>
        <taxon>Parkerioideae</taxon>
        <taxon>Ceratopteris</taxon>
    </lineage>
</organism>